<evidence type="ECO:0000313" key="9">
    <source>
        <dbReference type="EMBL" id="ORA33133.1"/>
    </source>
</evidence>
<keyword evidence="11" id="KW-1185">Reference proteome</keyword>
<name>A0A7I7WFK3_9MYCO</name>
<dbReference type="OrthoDB" id="4133219at2"/>
<keyword evidence="3" id="KW-0349">Heme</keyword>
<dbReference type="Proteomes" id="UP000467379">
    <property type="component" value="Plasmid pJCM12687"/>
</dbReference>
<gene>
    <name evidence="9" type="ORF">BST20_23005</name>
    <name evidence="8" type="ORF">MBRA_55660</name>
</gene>
<evidence type="ECO:0000256" key="4">
    <source>
        <dbReference type="ARBA" id="ARBA00022723"/>
    </source>
</evidence>
<dbReference type="PRINTS" id="PR00385">
    <property type="entry name" value="P450"/>
</dbReference>
<geneLocation type="plasmid" evidence="8 11">
    <name>pJCM12687</name>
</geneLocation>
<dbReference type="EMBL" id="AP022607">
    <property type="protein sequence ID" value="BBZ15371.1"/>
    <property type="molecule type" value="Genomic_DNA"/>
</dbReference>
<keyword evidence="7" id="KW-0503">Monooxygenase</keyword>
<dbReference type="RefSeq" id="WP_083133725.1">
    <property type="nucleotide sequence ID" value="NZ_AP022607.1"/>
</dbReference>
<proteinExistence type="inferred from homology"/>
<reference evidence="8 11" key="2">
    <citation type="journal article" date="2019" name="Emerg. Microbes Infect.">
        <title>Comprehensive subspecies identification of 175 nontuberculous mycobacteria species based on 7547 genomic profiles.</title>
        <authorList>
            <person name="Matsumoto Y."/>
            <person name="Kinjo T."/>
            <person name="Motooka D."/>
            <person name="Nabeya D."/>
            <person name="Jung N."/>
            <person name="Uechi K."/>
            <person name="Horii T."/>
            <person name="Iida T."/>
            <person name="Fujita J."/>
            <person name="Nakamura S."/>
        </authorList>
    </citation>
    <scope>NUCLEOTIDE SEQUENCE [LARGE SCALE GENOMIC DNA]</scope>
    <source>
        <strain evidence="8 11">JCM 12687</strain>
        <plasmid evidence="8">pJCM12687</plasmid>
    </source>
</reference>
<evidence type="ECO:0000256" key="1">
    <source>
        <dbReference type="ARBA" id="ARBA00001971"/>
    </source>
</evidence>
<dbReference type="GO" id="GO:0006707">
    <property type="term" value="P:cholesterol catabolic process"/>
    <property type="evidence" value="ECO:0007669"/>
    <property type="project" value="TreeGrafter"/>
</dbReference>
<dbReference type="GO" id="GO:0005506">
    <property type="term" value="F:iron ion binding"/>
    <property type="evidence" value="ECO:0007669"/>
    <property type="project" value="InterPro"/>
</dbReference>
<dbReference type="Gene3D" id="1.10.630.10">
    <property type="entry name" value="Cytochrome P450"/>
    <property type="match status" value="1"/>
</dbReference>
<dbReference type="Pfam" id="PF00067">
    <property type="entry name" value="p450"/>
    <property type="match status" value="1"/>
</dbReference>
<comment type="similarity">
    <text evidence="2">Belongs to the cytochrome P450 family.</text>
</comment>
<keyword evidence="6" id="KW-0408">Iron</keyword>
<reference evidence="8" key="3">
    <citation type="submission" date="2020-02" db="EMBL/GenBank/DDBJ databases">
        <authorList>
            <person name="Matsumoto Y."/>
            <person name="Kinjo T."/>
            <person name="Motooka D."/>
            <person name="Nabeya D."/>
            <person name="Jung N."/>
            <person name="Uechi K."/>
            <person name="Horii T."/>
            <person name="Iida T."/>
            <person name="Fujita J."/>
            <person name="Nakamura S."/>
        </authorList>
    </citation>
    <scope>NUCLEOTIDE SEQUENCE</scope>
    <source>
        <strain evidence="8">JCM 12687</strain>
        <plasmid evidence="8">pJCM12687</plasmid>
    </source>
</reference>
<dbReference type="AlphaFoldDB" id="A0A7I7WFK3"/>
<keyword evidence="8" id="KW-0614">Plasmid</keyword>
<protein>
    <submittedName>
        <fullName evidence="8">Cytochrome P450</fullName>
    </submittedName>
</protein>
<reference evidence="9 10" key="1">
    <citation type="submission" date="2016-12" db="EMBL/GenBank/DDBJ databases">
        <title>The new phylogeny of genus Mycobacterium.</title>
        <authorList>
            <person name="Tortoli E."/>
            <person name="Trovato A."/>
            <person name="Cirillo D.M."/>
        </authorList>
    </citation>
    <scope>NUCLEOTIDE SEQUENCE [LARGE SCALE GENOMIC DNA]</scope>
    <source>
        <strain evidence="9 10">DSM 44624</strain>
    </source>
</reference>
<evidence type="ECO:0000256" key="7">
    <source>
        <dbReference type="ARBA" id="ARBA00023033"/>
    </source>
</evidence>
<dbReference type="GO" id="GO:0020037">
    <property type="term" value="F:heme binding"/>
    <property type="evidence" value="ECO:0007669"/>
    <property type="project" value="InterPro"/>
</dbReference>
<dbReference type="PANTHER" id="PTHR46696:SF4">
    <property type="entry name" value="BIOTIN BIOSYNTHESIS CYTOCHROME P450"/>
    <property type="match status" value="1"/>
</dbReference>
<accession>A0A7I7WFK3</accession>
<evidence type="ECO:0000256" key="5">
    <source>
        <dbReference type="ARBA" id="ARBA00023002"/>
    </source>
</evidence>
<sequence>MSTPQLDIDFRDPALAVDPFPLLEEIRAAGRVVWNGAAHAWMVPGYDDCTAVLTDSNTVQFSVPGALRPDVYFWFEAPAISITEGADHRRLRGPMARHFAATSMQRTWEPRVRNIVGQLLTPLVDGHDHFDIDDFTRIPVIVVAELLGVPEERHDDFRRWSNVLVGNVAFGNEGPEARRAMEAVVAEAKTYLSEEIERHRRERPEDLLTVMIDVADWSDAEIRAVALNLLLAGYDTTAKLLGLTLVALEQHPEQRHQLVEDLSLIPNAVEEVLRWQSPTQAIVRVVVRDTELAGTHFEKGDVIYAMLGAANRDPRRWPDPQRFDIGRELKAHLAFTTGRHVCIGAALARLEARVALEALLATAPDYQLHDIDYGDAFFARGPVQGVIDVGVPATAQ</sequence>
<organism evidence="9 10">
    <name type="scientific">Mycobacterium branderi</name>
    <dbReference type="NCBI Taxonomy" id="43348"/>
    <lineage>
        <taxon>Bacteria</taxon>
        <taxon>Bacillati</taxon>
        <taxon>Actinomycetota</taxon>
        <taxon>Actinomycetes</taxon>
        <taxon>Mycobacteriales</taxon>
        <taxon>Mycobacteriaceae</taxon>
        <taxon>Mycobacterium</taxon>
    </lineage>
</organism>
<dbReference type="EMBL" id="MVHM01000020">
    <property type="protein sequence ID" value="ORA33133.1"/>
    <property type="molecule type" value="Genomic_DNA"/>
</dbReference>
<evidence type="ECO:0000313" key="11">
    <source>
        <dbReference type="Proteomes" id="UP000467379"/>
    </source>
</evidence>
<evidence type="ECO:0000313" key="8">
    <source>
        <dbReference type="EMBL" id="BBZ15371.1"/>
    </source>
</evidence>
<evidence type="ECO:0000256" key="2">
    <source>
        <dbReference type="ARBA" id="ARBA00010617"/>
    </source>
</evidence>
<dbReference type="SUPFAM" id="SSF48264">
    <property type="entry name" value="Cytochrome P450"/>
    <property type="match status" value="1"/>
</dbReference>
<dbReference type="InterPro" id="IPR036396">
    <property type="entry name" value="Cyt_P450_sf"/>
</dbReference>
<dbReference type="GO" id="GO:0036199">
    <property type="term" value="F:cholest-4-en-3-one 26-monooxygenase activity"/>
    <property type="evidence" value="ECO:0007669"/>
    <property type="project" value="TreeGrafter"/>
</dbReference>
<evidence type="ECO:0000256" key="3">
    <source>
        <dbReference type="ARBA" id="ARBA00022617"/>
    </source>
</evidence>
<comment type="cofactor">
    <cofactor evidence="1">
        <name>heme</name>
        <dbReference type="ChEBI" id="CHEBI:30413"/>
    </cofactor>
</comment>
<dbReference type="InterPro" id="IPR001128">
    <property type="entry name" value="Cyt_P450"/>
</dbReference>
<keyword evidence="5" id="KW-0560">Oxidoreductase</keyword>
<dbReference type="InterPro" id="IPR002397">
    <property type="entry name" value="Cyt_P450_B"/>
</dbReference>
<dbReference type="GO" id="GO:0008395">
    <property type="term" value="F:steroid hydroxylase activity"/>
    <property type="evidence" value="ECO:0007669"/>
    <property type="project" value="TreeGrafter"/>
</dbReference>
<dbReference type="Proteomes" id="UP000192441">
    <property type="component" value="Unassembled WGS sequence"/>
</dbReference>
<dbReference type="PANTHER" id="PTHR46696">
    <property type="entry name" value="P450, PUTATIVE (EUROFUNG)-RELATED"/>
    <property type="match status" value="1"/>
</dbReference>
<evidence type="ECO:0000256" key="6">
    <source>
        <dbReference type="ARBA" id="ARBA00023004"/>
    </source>
</evidence>
<keyword evidence="4" id="KW-0479">Metal-binding</keyword>
<evidence type="ECO:0000313" key="10">
    <source>
        <dbReference type="Proteomes" id="UP000192441"/>
    </source>
</evidence>
<dbReference type="PRINTS" id="PR00359">
    <property type="entry name" value="BP450"/>
</dbReference>